<name>A0A1B7K215_9GAMM</name>
<dbReference type="PANTHER" id="PTHR33336:SF15">
    <property type="entry name" value="ABM DOMAIN-CONTAINING PROTEIN"/>
    <property type="match status" value="1"/>
</dbReference>
<accession>A0A1B7K215</accession>
<dbReference type="Gene3D" id="3.30.70.100">
    <property type="match status" value="1"/>
</dbReference>
<sequence length="91" mass="10606">MSIVVYAQITTEKTDGYLTKKIIRDLAKLSRREKGCIRYDLMARENGYIVFEEWESTNALEMHKNTEHFKRLVEAIALDNASFSVNFSEKV</sequence>
<keyword evidence="3" id="KW-1185">Reference proteome</keyword>
<dbReference type="Pfam" id="PF03992">
    <property type="entry name" value="ABM"/>
    <property type="match status" value="1"/>
</dbReference>
<dbReference type="EMBL" id="LXEW01000011">
    <property type="protein sequence ID" value="OAT54186.1"/>
    <property type="molecule type" value="Genomic_DNA"/>
</dbReference>
<dbReference type="GO" id="GO:0003824">
    <property type="term" value="F:catalytic activity"/>
    <property type="evidence" value="ECO:0007669"/>
    <property type="project" value="TreeGrafter"/>
</dbReference>
<protein>
    <recommendedName>
        <fullName evidence="1">ABM domain-containing protein</fullName>
    </recommendedName>
</protein>
<evidence type="ECO:0000313" key="2">
    <source>
        <dbReference type="EMBL" id="OAT54186.1"/>
    </source>
</evidence>
<dbReference type="InterPro" id="IPR050744">
    <property type="entry name" value="AI-2_Isomerase_LsrG"/>
</dbReference>
<dbReference type="InterPro" id="IPR007138">
    <property type="entry name" value="ABM_dom"/>
</dbReference>
<dbReference type="SUPFAM" id="SSF54909">
    <property type="entry name" value="Dimeric alpha+beta barrel"/>
    <property type="match status" value="1"/>
</dbReference>
<dbReference type="RefSeq" id="WP_068443172.1">
    <property type="nucleotide sequence ID" value="NZ_LXEW01000011.1"/>
</dbReference>
<dbReference type="Proteomes" id="UP000078224">
    <property type="component" value="Unassembled WGS sequence"/>
</dbReference>
<dbReference type="AlphaFoldDB" id="A0A1B7K215"/>
<organism evidence="2 3">
    <name type="scientific">Providencia heimbachae ATCC 35613</name>
    <dbReference type="NCBI Taxonomy" id="1354272"/>
    <lineage>
        <taxon>Bacteria</taxon>
        <taxon>Pseudomonadati</taxon>
        <taxon>Pseudomonadota</taxon>
        <taxon>Gammaproteobacteria</taxon>
        <taxon>Enterobacterales</taxon>
        <taxon>Morganellaceae</taxon>
        <taxon>Providencia</taxon>
    </lineage>
</organism>
<feature type="domain" description="ABM" evidence="1">
    <location>
        <begin position="3"/>
        <end position="74"/>
    </location>
</feature>
<dbReference type="PANTHER" id="PTHR33336">
    <property type="entry name" value="QUINOL MONOOXYGENASE YGIN-RELATED"/>
    <property type="match status" value="1"/>
</dbReference>
<dbReference type="PATRIC" id="fig|1354272.4.peg.533"/>
<evidence type="ECO:0000259" key="1">
    <source>
        <dbReference type="Pfam" id="PF03992"/>
    </source>
</evidence>
<reference evidence="2 3" key="1">
    <citation type="submission" date="2016-04" db="EMBL/GenBank/DDBJ databases">
        <title>ATOL: Assembling a taxonomically balanced genome-scale reconstruction of the evolutionary history of the Enterobacteriaceae.</title>
        <authorList>
            <person name="Plunkett G.III."/>
            <person name="Neeno-Eckwall E.C."/>
            <person name="Glasner J.D."/>
            <person name="Perna N.T."/>
        </authorList>
    </citation>
    <scope>NUCLEOTIDE SEQUENCE [LARGE SCALE GENOMIC DNA]</scope>
    <source>
        <strain evidence="2 3">ATCC 35613</strain>
    </source>
</reference>
<gene>
    <name evidence="2" type="ORF">M998_0515</name>
</gene>
<comment type="caution">
    <text evidence="2">The sequence shown here is derived from an EMBL/GenBank/DDBJ whole genome shotgun (WGS) entry which is preliminary data.</text>
</comment>
<proteinExistence type="predicted"/>
<dbReference type="OrthoDB" id="9812192at2"/>
<dbReference type="InterPro" id="IPR011008">
    <property type="entry name" value="Dimeric_a/b-barrel"/>
</dbReference>
<evidence type="ECO:0000313" key="3">
    <source>
        <dbReference type="Proteomes" id="UP000078224"/>
    </source>
</evidence>